<name>A0ABV0PMK4_9TELE</name>
<sequence length="100" mass="11117">MFQANARSGPGSCLPHPGCTQEGKGLSSRELFLLLCFRSAFLPQLRCVAARQPLHKDFHHKVLCLFPLALIHSDVVCKCALWFDFYVSKCVHLKGKCVGS</sequence>
<dbReference type="EMBL" id="JAHRIO010080643">
    <property type="protein sequence ID" value="MEQ2184735.1"/>
    <property type="molecule type" value="Genomic_DNA"/>
</dbReference>
<keyword evidence="2" id="KW-1185">Reference proteome</keyword>
<evidence type="ECO:0000313" key="2">
    <source>
        <dbReference type="Proteomes" id="UP001476798"/>
    </source>
</evidence>
<reference evidence="1 2" key="1">
    <citation type="submission" date="2021-06" db="EMBL/GenBank/DDBJ databases">
        <authorList>
            <person name="Palmer J.M."/>
        </authorList>
    </citation>
    <scope>NUCLEOTIDE SEQUENCE [LARGE SCALE GENOMIC DNA]</scope>
    <source>
        <strain evidence="1 2">GA_2019</strain>
        <tissue evidence="1">Muscle</tissue>
    </source>
</reference>
<gene>
    <name evidence="1" type="ORF">GOODEAATRI_011189</name>
</gene>
<evidence type="ECO:0000313" key="1">
    <source>
        <dbReference type="EMBL" id="MEQ2184735.1"/>
    </source>
</evidence>
<protein>
    <submittedName>
        <fullName evidence="1">Uncharacterized protein</fullName>
    </submittedName>
</protein>
<accession>A0ABV0PMK4</accession>
<proteinExistence type="predicted"/>
<comment type="caution">
    <text evidence="1">The sequence shown here is derived from an EMBL/GenBank/DDBJ whole genome shotgun (WGS) entry which is preliminary data.</text>
</comment>
<organism evidence="1 2">
    <name type="scientific">Goodea atripinnis</name>
    <dbReference type="NCBI Taxonomy" id="208336"/>
    <lineage>
        <taxon>Eukaryota</taxon>
        <taxon>Metazoa</taxon>
        <taxon>Chordata</taxon>
        <taxon>Craniata</taxon>
        <taxon>Vertebrata</taxon>
        <taxon>Euteleostomi</taxon>
        <taxon>Actinopterygii</taxon>
        <taxon>Neopterygii</taxon>
        <taxon>Teleostei</taxon>
        <taxon>Neoteleostei</taxon>
        <taxon>Acanthomorphata</taxon>
        <taxon>Ovalentaria</taxon>
        <taxon>Atherinomorphae</taxon>
        <taxon>Cyprinodontiformes</taxon>
        <taxon>Goodeidae</taxon>
        <taxon>Goodea</taxon>
    </lineage>
</organism>
<dbReference type="Proteomes" id="UP001476798">
    <property type="component" value="Unassembled WGS sequence"/>
</dbReference>